<proteinExistence type="inferred from homology"/>
<dbReference type="InterPro" id="IPR000531">
    <property type="entry name" value="Beta-barrel_TonB"/>
</dbReference>
<feature type="domain" description="TonB-dependent receptor plug" evidence="14">
    <location>
        <begin position="57"/>
        <end position="164"/>
    </location>
</feature>
<dbReference type="InterPro" id="IPR037066">
    <property type="entry name" value="Plug_dom_sf"/>
</dbReference>
<reference evidence="15 16" key="1">
    <citation type="submission" date="2018-08" db="EMBL/GenBank/DDBJ databases">
        <title>A genome reference for cultivated species of the human gut microbiota.</title>
        <authorList>
            <person name="Zou Y."/>
            <person name="Xue W."/>
            <person name="Luo G."/>
        </authorList>
    </citation>
    <scope>NUCLEOTIDE SEQUENCE [LARGE SCALE GENOMIC DNA]</scope>
    <source>
        <strain evidence="15 16">AM25-21AC</strain>
    </source>
</reference>
<keyword evidence="7 10" id="KW-0472">Membrane</keyword>
<dbReference type="OrthoDB" id="101167at2"/>
<dbReference type="Gene3D" id="2.170.130.10">
    <property type="entry name" value="TonB-dependent receptor, plug domain"/>
    <property type="match status" value="1"/>
</dbReference>
<dbReference type="PANTHER" id="PTHR30069">
    <property type="entry name" value="TONB-DEPENDENT OUTER MEMBRANE RECEPTOR"/>
    <property type="match status" value="1"/>
</dbReference>
<evidence type="ECO:0000259" key="13">
    <source>
        <dbReference type="Pfam" id="PF00593"/>
    </source>
</evidence>
<dbReference type="GO" id="GO:0044718">
    <property type="term" value="P:siderophore transmembrane transport"/>
    <property type="evidence" value="ECO:0007669"/>
    <property type="project" value="TreeGrafter"/>
</dbReference>
<gene>
    <name evidence="15" type="ORF">DW674_00105</name>
</gene>
<evidence type="ECO:0000256" key="6">
    <source>
        <dbReference type="ARBA" id="ARBA00023077"/>
    </source>
</evidence>
<keyword evidence="9 10" id="KW-0998">Cell outer membrane</keyword>
<accession>A0A414NZH2</accession>
<evidence type="ECO:0000256" key="9">
    <source>
        <dbReference type="ARBA" id="ARBA00023237"/>
    </source>
</evidence>
<dbReference type="InterPro" id="IPR039426">
    <property type="entry name" value="TonB-dep_rcpt-like"/>
</dbReference>
<evidence type="ECO:0000256" key="11">
    <source>
        <dbReference type="RuleBase" id="RU003357"/>
    </source>
</evidence>
<evidence type="ECO:0000256" key="12">
    <source>
        <dbReference type="SAM" id="SignalP"/>
    </source>
</evidence>
<keyword evidence="4 10" id="KW-0812">Transmembrane</keyword>
<evidence type="ECO:0000256" key="10">
    <source>
        <dbReference type="PROSITE-ProRule" id="PRU01360"/>
    </source>
</evidence>
<evidence type="ECO:0000256" key="4">
    <source>
        <dbReference type="ARBA" id="ARBA00022692"/>
    </source>
</evidence>
<comment type="similarity">
    <text evidence="10 11">Belongs to the TonB-dependent receptor family.</text>
</comment>
<dbReference type="PROSITE" id="PS52016">
    <property type="entry name" value="TONB_DEPENDENT_REC_3"/>
    <property type="match status" value="1"/>
</dbReference>
<name>A0A414NZH2_9FIRM</name>
<feature type="chain" id="PRO_5039367882" evidence="12">
    <location>
        <begin position="26"/>
        <end position="676"/>
    </location>
</feature>
<keyword evidence="6 11" id="KW-0798">TonB box</keyword>
<dbReference type="GO" id="GO:0015344">
    <property type="term" value="F:siderophore uptake transmembrane transporter activity"/>
    <property type="evidence" value="ECO:0007669"/>
    <property type="project" value="TreeGrafter"/>
</dbReference>
<dbReference type="GO" id="GO:0009279">
    <property type="term" value="C:cell outer membrane"/>
    <property type="evidence" value="ECO:0007669"/>
    <property type="project" value="UniProtKB-SubCell"/>
</dbReference>
<dbReference type="EMBL" id="QRHE01000001">
    <property type="protein sequence ID" value="RHF53307.1"/>
    <property type="molecule type" value="Genomic_DNA"/>
</dbReference>
<evidence type="ECO:0000256" key="3">
    <source>
        <dbReference type="ARBA" id="ARBA00022452"/>
    </source>
</evidence>
<dbReference type="PANTHER" id="PTHR30069:SF29">
    <property type="entry name" value="HEMOGLOBIN AND HEMOGLOBIN-HAPTOGLOBIN-BINDING PROTEIN 1-RELATED"/>
    <property type="match status" value="1"/>
</dbReference>
<dbReference type="InterPro" id="IPR012910">
    <property type="entry name" value="Plug_dom"/>
</dbReference>
<dbReference type="RefSeq" id="WP_118174254.1">
    <property type="nucleotide sequence ID" value="NZ_JAQEAO010000027.1"/>
</dbReference>
<dbReference type="SUPFAM" id="SSF56935">
    <property type="entry name" value="Porins"/>
    <property type="match status" value="1"/>
</dbReference>
<dbReference type="Proteomes" id="UP000283442">
    <property type="component" value="Unassembled WGS sequence"/>
</dbReference>
<evidence type="ECO:0000256" key="1">
    <source>
        <dbReference type="ARBA" id="ARBA00004571"/>
    </source>
</evidence>
<evidence type="ECO:0000256" key="2">
    <source>
        <dbReference type="ARBA" id="ARBA00022448"/>
    </source>
</evidence>
<evidence type="ECO:0000256" key="7">
    <source>
        <dbReference type="ARBA" id="ARBA00023136"/>
    </source>
</evidence>
<dbReference type="Pfam" id="PF00593">
    <property type="entry name" value="TonB_dep_Rec_b-barrel"/>
    <property type="match status" value="1"/>
</dbReference>
<feature type="signal peptide" evidence="12">
    <location>
        <begin position="1"/>
        <end position="25"/>
    </location>
</feature>
<comment type="subcellular location">
    <subcellularLocation>
        <location evidence="1 10">Cell outer membrane</location>
        <topology evidence="1 10">Multi-pass membrane protein</topology>
    </subcellularLocation>
</comment>
<keyword evidence="5 12" id="KW-0732">Signal</keyword>
<dbReference type="CDD" id="cd01347">
    <property type="entry name" value="ligand_gated_channel"/>
    <property type="match status" value="1"/>
</dbReference>
<organism evidence="15 16">
    <name type="scientific">Mitsuokella multacida</name>
    <dbReference type="NCBI Taxonomy" id="52226"/>
    <lineage>
        <taxon>Bacteria</taxon>
        <taxon>Bacillati</taxon>
        <taxon>Bacillota</taxon>
        <taxon>Negativicutes</taxon>
        <taxon>Selenomonadales</taxon>
        <taxon>Selenomonadaceae</taxon>
        <taxon>Mitsuokella</taxon>
    </lineage>
</organism>
<sequence length="676" mass="76386">MKKNIAMKKKSLLAAAVLSTLVCPAYMGRAAAADRADAGTIKARDVVVTASRTEQEIRQTPTTVEVITQKDLERTGANTLTEALKTATDLNITQSAMGNNVSLRGMNNNQTLILVNGRRVRTEDTNDSANKYELNRVNMSDVDHIEIVRGAASALYGSDAMGGVINIITKKSKKPEITVGGDWTTHEKDGYVHAASGQQGKWAFDMDARYSDTRNWGTLGSTAQVISMGPASTYTMLTQTTNQYGKRYFFDLDGRYAIDKNKEFDIFFDYMKEDLKALSTTNHIVSSPTFNRTVLSAGYRNDFDHERWTTGVGYKGKDSRGDYEIRAYHTQFDKDQKIYYTSYTGKLHKAGDLSSSDDMTFKSTTIDGRRSYQADDKNLLTFGGKYRWEDYDSTRLTSDSSMRYAALYLQDEYTPQRNWLLIPSVRWDYNDVFGSKVTAKIGTTYNFSKNARFKANFGSAYRAPTASELYMDWTHSSYAYIQGNPNLRPETAIDYDFGFEAEKGRTSGKVSYFHNRVKDLIDYEYQGVSPTTHLYSYKYYNVEHAVIQGIEAEAKQRVGDKLTLGASYTFLDAVNSETDERLANRARHNAKLMLTYDDTAKTGLSATLWQDWLINYRYELGNDSGITHLSTTNFVINKKFHSGLSAYVGVDNIFDERNVNLFNDGRVWRGGLKYTF</sequence>
<keyword evidence="3 10" id="KW-1134">Transmembrane beta strand</keyword>
<evidence type="ECO:0000313" key="16">
    <source>
        <dbReference type="Proteomes" id="UP000283442"/>
    </source>
</evidence>
<feature type="domain" description="TonB-dependent receptor-like beta-barrel" evidence="13">
    <location>
        <begin position="290"/>
        <end position="653"/>
    </location>
</feature>
<evidence type="ECO:0000259" key="14">
    <source>
        <dbReference type="Pfam" id="PF07715"/>
    </source>
</evidence>
<evidence type="ECO:0000256" key="5">
    <source>
        <dbReference type="ARBA" id="ARBA00022729"/>
    </source>
</evidence>
<keyword evidence="8 15" id="KW-0675">Receptor</keyword>
<dbReference type="Gene3D" id="2.40.170.20">
    <property type="entry name" value="TonB-dependent receptor, beta-barrel domain"/>
    <property type="match status" value="1"/>
</dbReference>
<dbReference type="Pfam" id="PF07715">
    <property type="entry name" value="Plug"/>
    <property type="match status" value="1"/>
</dbReference>
<keyword evidence="2 10" id="KW-0813">Transport</keyword>
<protein>
    <submittedName>
        <fullName evidence="15">TonB-dependent receptor</fullName>
    </submittedName>
</protein>
<dbReference type="InterPro" id="IPR036942">
    <property type="entry name" value="Beta-barrel_TonB_sf"/>
</dbReference>
<dbReference type="AlphaFoldDB" id="A0A414NZH2"/>
<evidence type="ECO:0000256" key="8">
    <source>
        <dbReference type="ARBA" id="ARBA00023170"/>
    </source>
</evidence>
<evidence type="ECO:0000313" key="15">
    <source>
        <dbReference type="EMBL" id="RHF53307.1"/>
    </source>
</evidence>
<comment type="caution">
    <text evidence="15">The sequence shown here is derived from an EMBL/GenBank/DDBJ whole genome shotgun (WGS) entry which is preliminary data.</text>
</comment>